<organism evidence="2 3">
    <name type="scientific">Protopolystoma xenopodis</name>
    <dbReference type="NCBI Taxonomy" id="117903"/>
    <lineage>
        <taxon>Eukaryota</taxon>
        <taxon>Metazoa</taxon>
        <taxon>Spiralia</taxon>
        <taxon>Lophotrochozoa</taxon>
        <taxon>Platyhelminthes</taxon>
        <taxon>Monogenea</taxon>
        <taxon>Polyopisthocotylea</taxon>
        <taxon>Polystomatidea</taxon>
        <taxon>Polystomatidae</taxon>
        <taxon>Protopolystoma</taxon>
    </lineage>
</organism>
<reference evidence="2" key="1">
    <citation type="submission" date="2018-11" db="EMBL/GenBank/DDBJ databases">
        <authorList>
            <consortium name="Pathogen Informatics"/>
        </authorList>
    </citation>
    <scope>NUCLEOTIDE SEQUENCE</scope>
</reference>
<dbReference type="EMBL" id="CAAALY010258656">
    <property type="protein sequence ID" value="VEL38686.1"/>
    <property type="molecule type" value="Genomic_DNA"/>
</dbReference>
<gene>
    <name evidence="2" type="ORF">PXEA_LOCUS32126</name>
</gene>
<keyword evidence="1" id="KW-0812">Transmembrane</keyword>
<evidence type="ECO:0000313" key="2">
    <source>
        <dbReference type="EMBL" id="VEL38686.1"/>
    </source>
</evidence>
<sequence length="90" mass="10295">MAYDVLIRNLSKRLGSHSKYSLLFVDLFGLFIITTVGVIASFLLLFFELTIYGLKRVNTKSLFASNDTRASERIWAYDLFREGHSLTKLA</sequence>
<name>A0A3S5B7H9_9PLAT</name>
<evidence type="ECO:0000256" key="1">
    <source>
        <dbReference type="SAM" id="Phobius"/>
    </source>
</evidence>
<feature type="transmembrane region" description="Helical" evidence="1">
    <location>
        <begin position="20"/>
        <end position="47"/>
    </location>
</feature>
<keyword evidence="3" id="KW-1185">Reference proteome</keyword>
<keyword evidence="1" id="KW-1133">Transmembrane helix</keyword>
<evidence type="ECO:0000313" key="3">
    <source>
        <dbReference type="Proteomes" id="UP000784294"/>
    </source>
</evidence>
<dbReference type="AlphaFoldDB" id="A0A3S5B7H9"/>
<keyword evidence="1" id="KW-0472">Membrane</keyword>
<dbReference type="Proteomes" id="UP000784294">
    <property type="component" value="Unassembled WGS sequence"/>
</dbReference>
<accession>A0A3S5B7H9</accession>
<proteinExistence type="predicted"/>
<protein>
    <submittedName>
        <fullName evidence="2">Uncharacterized protein</fullName>
    </submittedName>
</protein>
<comment type="caution">
    <text evidence="2">The sequence shown here is derived from an EMBL/GenBank/DDBJ whole genome shotgun (WGS) entry which is preliminary data.</text>
</comment>